<feature type="compositionally biased region" description="Polar residues" evidence="1">
    <location>
        <begin position="307"/>
        <end position="318"/>
    </location>
</feature>
<feature type="region of interest" description="Disordered" evidence="1">
    <location>
        <begin position="220"/>
        <end position="769"/>
    </location>
</feature>
<feature type="region of interest" description="Disordered" evidence="1">
    <location>
        <begin position="1"/>
        <end position="26"/>
    </location>
</feature>
<feature type="compositionally biased region" description="Basic and acidic residues" evidence="1">
    <location>
        <begin position="474"/>
        <end position="487"/>
    </location>
</feature>
<feature type="compositionally biased region" description="Acidic residues" evidence="1">
    <location>
        <begin position="658"/>
        <end position="667"/>
    </location>
</feature>
<feature type="compositionally biased region" description="Polar residues" evidence="1">
    <location>
        <begin position="8"/>
        <end position="17"/>
    </location>
</feature>
<evidence type="ECO:0000256" key="1">
    <source>
        <dbReference type="SAM" id="MobiDB-lite"/>
    </source>
</evidence>
<feature type="compositionally biased region" description="Low complexity" evidence="1">
    <location>
        <begin position="400"/>
        <end position="409"/>
    </location>
</feature>
<feature type="compositionally biased region" description="Polar residues" evidence="1">
    <location>
        <begin position="526"/>
        <end position="535"/>
    </location>
</feature>
<feature type="compositionally biased region" description="Basic and acidic residues" evidence="1">
    <location>
        <begin position="509"/>
        <end position="520"/>
    </location>
</feature>
<sequence length="769" mass="84957">MPHPNLAPSDTLTSITPPSLVDDGLSISRRMPRAGHRDVNSWLQDTPDPIAPPVLPPTSATSDTLYTGSFVDDGADMHYPAAMSIIPGCGIVDRAFYNKGKPRKSAYEEWTVEKEKALAGDMWRSLAKMRSIARVEVREASEVERKEERKKRKERGVGAVGDDGRVRIMKPLTWGTFVIEGSDGRVVVVDKEGEYDSGRIGEREEVVRREREYEEMVARRKAKEEEKIEREREREAKARAVVEARERREREEAEKAKKRAGQQRKEKHSRRRRHRSSSRLLTPIPEADTPEESATRIVSPTKFFMTGAQSERSSTNYRPTKLSVVPPSPLKSPPGVWPAPQLSPIKSVQPARSTRSPTALSTITPVTKSDDVWVEQPSWAPEASTVRLPSSASSGRYSDATSSTTSGAAPQGYRSPKRSWIPEDKQSECSSSKRATSVRRSKAGSVGTWRDNASRHPILSPPKRTASANRSRGRSKDTWTEDVDRQPARAISRRRKSREASRTRSKGSWQRDVDGFEPRVSRRASRSPTKSSMASVSAWIQDDSDRFTRSVYSPSKSVTSRVSVSSRNQMEHRGRAPSVRSQKSAGSRTSVVTPYSWRRQVEEMSDHSTAGSNGSRSRRPSPIPSHDRGSDGEAVAGQDEDTRSVKSHSTYRAPTVEDAADSEDGAQEWDSAWSVKDGQKGGDGGGDGESEAGVEGSVAGSGRWSGKTGWGGHVETPGGVAEGAEGSDWKDQSGYDEGNDTWLNSEVGGVKYREAEWRRDAPEGSWRDV</sequence>
<protein>
    <submittedName>
        <fullName evidence="2">Uncharacterized protein</fullName>
    </submittedName>
</protein>
<feature type="compositionally biased region" description="Pro residues" evidence="1">
    <location>
        <begin position="326"/>
        <end position="337"/>
    </location>
</feature>
<feature type="compositionally biased region" description="Polar residues" evidence="1">
    <location>
        <begin position="387"/>
        <end position="396"/>
    </location>
</feature>
<reference evidence="2" key="1">
    <citation type="journal article" date="2020" name="Stud. Mycol.">
        <title>101 Dothideomycetes genomes: a test case for predicting lifestyles and emergence of pathogens.</title>
        <authorList>
            <person name="Haridas S."/>
            <person name="Albert R."/>
            <person name="Binder M."/>
            <person name="Bloem J."/>
            <person name="Labutti K."/>
            <person name="Salamov A."/>
            <person name="Andreopoulos B."/>
            <person name="Baker S."/>
            <person name="Barry K."/>
            <person name="Bills G."/>
            <person name="Bluhm B."/>
            <person name="Cannon C."/>
            <person name="Castanera R."/>
            <person name="Culley D."/>
            <person name="Daum C."/>
            <person name="Ezra D."/>
            <person name="Gonzalez J."/>
            <person name="Henrissat B."/>
            <person name="Kuo A."/>
            <person name="Liang C."/>
            <person name="Lipzen A."/>
            <person name="Lutzoni F."/>
            <person name="Magnuson J."/>
            <person name="Mondo S."/>
            <person name="Nolan M."/>
            <person name="Ohm R."/>
            <person name="Pangilinan J."/>
            <person name="Park H.-J."/>
            <person name="Ramirez L."/>
            <person name="Alfaro M."/>
            <person name="Sun H."/>
            <person name="Tritt A."/>
            <person name="Yoshinaga Y."/>
            <person name="Zwiers L.-H."/>
            <person name="Turgeon B."/>
            <person name="Goodwin S."/>
            <person name="Spatafora J."/>
            <person name="Crous P."/>
            <person name="Grigoriev I."/>
        </authorList>
    </citation>
    <scope>NUCLEOTIDE SEQUENCE</scope>
    <source>
        <strain evidence="2">CBS 690.94</strain>
    </source>
</reference>
<feature type="compositionally biased region" description="Polar residues" evidence="1">
    <location>
        <begin position="344"/>
        <end position="367"/>
    </location>
</feature>
<gene>
    <name evidence="2" type="ORF">P171DRAFT_518352</name>
</gene>
<dbReference type="EMBL" id="MU001495">
    <property type="protein sequence ID" value="KAF2448909.1"/>
    <property type="molecule type" value="Genomic_DNA"/>
</dbReference>
<organism evidence="2 3">
    <name type="scientific">Karstenula rhodostoma CBS 690.94</name>
    <dbReference type="NCBI Taxonomy" id="1392251"/>
    <lineage>
        <taxon>Eukaryota</taxon>
        <taxon>Fungi</taxon>
        <taxon>Dikarya</taxon>
        <taxon>Ascomycota</taxon>
        <taxon>Pezizomycotina</taxon>
        <taxon>Dothideomycetes</taxon>
        <taxon>Pleosporomycetidae</taxon>
        <taxon>Pleosporales</taxon>
        <taxon>Massarineae</taxon>
        <taxon>Didymosphaeriaceae</taxon>
        <taxon>Karstenula</taxon>
    </lineage>
</organism>
<evidence type="ECO:0000313" key="2">
    <source>
        <dbReference type="EMBL" id="KAF2448909.1"/>
    </source>
</evidence>
<feature type="compositionally biased region" description="Basic and acidic residues" evidence="1">
    <location>
        <begin position="220"/>
        <end position="255"/>
    </location>
</feature>
<dbReference type="AlphaFoldDB" id="A0A9P4UEH0"/>
<evidence type="ECO:0000313" key="3">
    <source>
        <dbReference type="Proteomes" id="UP000799764"/>
    </source>
</evidence>
<feature type="compositionally biased region" description="Basic and acidic residues" evidence="1">
    <location>
        <begin position="751"/>
        <end position="769"/>
    </location>
</feature>
<feature type="compositionally biased region" description="Low complexity" evidence="1">
    <location>
        <begin position="693"/>
        <end position="702"/>
    </location>
</feature>
<feature type="compositionally biased region" description="Low complexity" evidence="1">
    <location>
        <begin position="553"/>
        <end position="566"/>
    </location>
</feature>
<name>A0A9P4UEH0_9PLEO</name>
<proteinExistence type="predicted"/>
<keyword evidence="3" id="KW-1185">Reference proteome</keyword>
<dbReference type="OrthoDB" id="3801238at2759"/>
<dbReference type="Proteomes" id="UP000799764">
    <property type="component" value="Unassembled WGS sequence"/>
</dbReference>
<comment type="caution">
    <text evidence="2">The sequence shown here is derived from an EMBL/GenBank/DDBJ whole genome shotgun (WGS) entry which is preliminary data.</text>
</comment>
<accession>A0A9P4UEH0</accession>
<feature type="compositionally biased region" description="Basic residues" evidence="1">
    <location>
        <begin position="256"/>
        <end position="277"/>
    </location>
</feature>
<feature type="compositionally biased region" description="Polar residues" evidence="1">
    <location>
        <begin position="579"/>
        <end position="593"/>
    </location>
</feature>